<evidence type="ECO:0000256" key="7">
    <source>
        <dbReference type="ARBA" id="ARBA00022833"/>
    </source>
</evidence>
<dbReference type="Gene3D" id="1.10.1380.10">
    <property type="entry name" value="Neutral endopeptidase , domain2"/>
    <property type="match status" value="1"/>
</dbReference>
<dbReference type="SUPFAM" id="SSF55486">
    <property type="entry name" value="Metalloproteases ('zincins'), catalytic domain"/>
    <property type="match status" value="1"/>
</dbReference>
<protein>
    <submittedName>
        <fullName evidence="16">Neprilysin-4 isoform X1</fullName>
    </submittedName>
</protein>
<dbReference type="GO" id="GO:0016485">
    <property type="term" value="P:protein processing"/>
    <property type="evidence" value="ECO:0007669"/>
    <property type="project" value="TreeGrafter"/>
</dbReference>
<dbReference type="PROSITE" id="PS51885">
    <property type="entry name" value="NEPRILYSIN"/>
    <property type="match status" value="1"/>
</dbReference>
<dbReference type="InterPro" id="IPR042089">
    <property type="entry name" value="Peptidase_M13_dom_2"/>
</dbReference>
<name>A0A9C6XCM2_FRAOC</name>
<feature type="compositionally biased region" description="Low complexity" evidence="12">
    <location>
        <begin position="164"/>
        <end position="174"/>
    </location>
</feature>
<evidence type="ECO:0000256" key="4">
    <source>
        <dbReference type="ARBA" id="ARBA00022670"/>
    </source>
</evidence>
<dbReference type="CDD" id="cd08662">
    <property type="entry name" value="M13"/>
    <property type="match status" value="1"/>
</dbReference>
<dbReference type="GeneID" id="113203983"/>
<dbReference type="PRINTS" id="PR00786">
    <property type="entry name" value="NEPRILYSIN"/>
</dbReference>
<feature type="domain" description="Peptidase M13 C-terminal" evidence="13">
    <location>
        <begin position="749"/>
        <end position="957"/>
    </location>
</feature>
<feature type="region of interest" description="Disordered" evidence="12">
    <location>
        <begin position="308"/>
        <end position="354"/>
    </location>
</feature>
<keyword evidence="15" id="KW-1185">Reference proteome</keyword>
<evidence type="ECO:0000256" key="5">
    <source>
        <dbReference type="ARBA" id="ARBA00022723"/>
    </source>
</evidence>
<dbReference type="GO" id="GO:0004222">
    <property type="term" value="F:metalloendopeptidase activity"/>
    <property type="evidence" value="ECO:0007669"/>
    <property type="project" value="InterPro"/>
</dbReference>
<keyword evidence="10" id="KW-1015">Disulfide bond</keyword>
<keyword evidence="8" id="KW-0812">Transmembrane</keyword>
<evidence type="ECO:0000256" key="11">
    <source>
        <dbReference type="ARBA" id="ARBA00023180"/>
    </source>
</evidence>
<gene>
    <name evidence="16" type="primary">LOC113203983</name>
</gene>
<dbReference type="Proteomes" id="UP000504606">
    <property type="component" value="Unplaced"/>
</dbReference>
<comment type="subcellular location">
    <subcellularLocation>
        <location evidence="2">Cell membrane</location>
        <topology evidence="2">Single-pass type II membrane protein</topology>
    </subcellularLocation>
</comment>
<evidence type="ECO:0000259" key="13">
    <source>
        <dbReference type="Pfam" id="PF01431"/>
    </source>
</evidence>
<evidence type="ECO:0000259" key="14">
    <source>
        <dbReference type="Pfam" id="PF05649"/>
    </source>
</evidence>
<dbReference type="InterPro" id="IPR024079">
    <property type="entry name" value="MetalloPept_cat_dom_sf"/>
</dbReference>
<feature type="region of interest" description="Disordered" evidence="12">
    <location>
        <begin position="134"/>
        <end position="174"/>
    </location>
</feature>
<sequence>MVGRRRRSAPEPVQTESQSSSRLWTMLTNASATGEVIWPTESLQWRTLAVKTAADEEVQWAAVHPRKGSAVSKDALSQSSEESSQVDDKGSVTVGAAAATGAAGATQAQTQQQQPSGWSVNVVLSPEYTPSQVVRGVDANDLSDTRPKNGTAADVTHVSPSRPAGPAAAEHGPGTVSGAVREVWQALDQDPTRNRTGRERDPQQAPDGFFWDIWLSQDDPTRVREARARMMRQYMDTSVEPCADFYTYACGGWAKSHPIPPDKTVFDTFETLREMLDAALRVELERPNGEEPAPSLSRLEKRVEPAAAIPVSTSPLQRATAPAPPTALDDEGGDPASDAGGAEKRKQAAASAGAHTDATTKAKWLYKSCMNHELLEARGVAPLVELLRKLGGWPVLDPAGWDDRGFDWLHLVAQLRLYNNDILISEWVGPDVKNSDQYVIQLDQTGLGLPTRDYFLAPSNAPYLKAYRDFMVEVMELLGADTATAVAHAAEIVSFETSLAQIVASSEERRNVSQLYRRLSLQGLCDLVPGVDWRRYLAVVLGRNIPDEQPVVIFALRYMSDLVALVDKNPRRVVADYLLWRFVRHRINSLGDLFGAAKQRLLHALMGREAVPPRWKTCVAHVNSHMGMALGALFVRRYFDHNSKQDTLEMTRDITQSFREMLNETEWIDEETRRLALHKVDSMQLRIGYPDFVLDRPALNERYEDVDVHPDKYFENTLNILRKLARVEQERLGTPVNKTLWNTAPAVVNAYYSRNKNQIMFPAGILQPPFYHRHLPRSLNYGGIGVVIGHEITHGFDDKGRLFDEHGNLLQWWGEDAIINFHERAQCLINQYSNYSVSEIDLLINGENTQGENIADNGGVKQAFRAYERWAAQHADAAQAETLPGVNATGRQLFFINFAQVWCSSMRPEAMRSKLKIAVHSPARFRVIGTLSNSREFAEVFNCPVGSPMNPGEKCSVW</sequence>
<dbReference type="InterPro" id="IPR018497">
    <property type="entry name" value="Peptidase_M13_C"/>
</dbReference>
<reference evidence="16" key="1">
    <citation type="submission" date="2025-08" db="UniProtKB">
        <authorList>
            <consortium name="RefSeq"/>
        </authorList>
    </citation>
    <scope>IDENTIFICATION</scope>
    <source>
        <tissue evidence="16">Whole organism</tissue>
    </source>
</reference>
<keyword evidence="7" id="KW-0862">Zinc</keyword>
<dbReference type="PANTHER" id="PTHR11733">
    <property type="entry name" value="ZINC METALLOPROTEASE FAMILY M13 NEPRILYSIN-RELATED"/>
    <property type="match status" value="1"/>
</dbReference>
<evidence type="ECO:0000256" key="6">
    <source>
        <dbReference type="ARBA" id="ARBA00022801"/>
    </source>
</evidence>
<dbReference type="OrthoDB" id="6475849at2759"/>
<organism evidence="15 16">
    <name type="scientific">Frankliniella occidentalis</name>
    <name type="common">Western flower thrips</name>
    <name type="synonym">Euthrips occidentalis</name>
    <dbReference type="NCBI Taxonomy" id="133901"/>
    <lineage>
        <taxon>Eukaryota</taxon>
        <taxon>Metazoa</taxon>
        <taxon>Ecdysozoa</taxon>
        <taxon>Arthropoda</taxon>
        <taxon>Hexapoda</taxon>
        <taxon>Insecta</taxon>
        <taxon>Pterygota</taxon>
        <taxon>Neoptera</taxon>
        <taxon>Paraneoptera</taxon>
        <taxon>Thysanoptera</taxon>
        <taxon>Terebrantia</taxon>
        <taxon>Thripoidea</taxon>
        <taxon>Thripidae</taxon>
        <taxon>Frankliniella</taxon>
    </lineage>
</organism>
<proteinExistence type="inferred from homology"/>
<feature type="domain" description="Peptidase M13 N-terminal" evidence="14">
    <location>
        <begin position="241"/>
        <end position="690"/>
    </location>
</feature>
<feature type="region of interest" description="Disordered" evidence="12">
    <location>
        <begin position="64"/>
        <end position="91"/>
    </location>
</feature>
<dbReference type="Pfam" id="PF05649">
    <property type="entry name" value="Peptidase_M13_N"/>
    <property type="match status" value="1"/>
</dbReference>
<evidence type="ECO:0000313" key="16">
    <source>
        <dbReference type="RefSeq" id="XP_052133480.1"/>
    </source>
</evidence>
<keyword evidence="5" id="KW-0479">Metal-binding</keyword>
<dbReference type="FunFam" id="3.40.390.10:FF:000076">
    <property type="entry name" value="membrane metallo-endopeptidase-like 1"/>
    <property type="match status" value="1"/>
</dbReference>
<dbReference type="InterPro" id="IPR008753">
    <property type="entry name" value="Peptidase_M13_N"/>
</dbReference>
<evidence type="ECO:0000256" key="3">
    <source>
        <dbReference type="ARBA" id="ARBA00007357"/>
    </source>
</evidence>
<evidence type="ECO:0000256" key="12">
    <source>
        <dbReference type="SAM" id="MobiDB-lite"/>
    </source>
</evidence>
<keyword evidence="9" id="KW-0482">Metalloprotease</keyword>
<dbReference type="GO" id="GO:0005886">
    <property type="term" value="C:plasma membrane"/>
    <property type="evidence" value="ECO:0007669"/>
    <property type="project" value="UniProtKB-SubCell"/>
</dbReference>
<comment type="similarity">
    <text evidence="3">Belongs to the peptidase M13 family.</text>
</comment>
<dbReference type="AlphaFoldDB" id="A0A9C6XCM2"/>
<dbReference type="InterPro" id="IPR000718">
    <property type="entry name" value="Peptidase_M13"/>
</dbReference>
<evidence type="ECO:0000256" key="8">
    <source>
        <dbReference type="ARBA" id="ARBA00022968"/>
    </source>
</evidence>
<evidence type="ECO:0000256" key="2">
    <source>
        <dbReference type="ARBA" id="ARBA00004401"/>
    </source>
</evidence>
<keyword evidence="8" id="KW-0735">Signal-anchor</keyword>
<dbReference type="Gene3D" id="3.40.390.10">
    <property type="entry name" value="Collagenase (Catalytic Domain)"/>
    <property type="match status" value="2"/>
</dbReference>
<keyword evidence="6" id="KW-0378">Hydrolase</keyword>
<dbReference type="CTD" id="42449"/>
<dbReference type="RefSeq" id="XP_052133480.1">
    <property type="nucleotide sequence ID" value="XM_052277520.1"/>
</dbReference>
<comment type="cofactor">
    <cofactor evidence="1">
        <name>Zn(2+)</name>
        <dbReference type="ChEBI" id="CHEBI:29105"/>
    </cofactor>
</comment>
<dbReference type="Pfam" id="PF01431">
    <property type="entry name" value="Peptidase_M13"/>
    <property type="match status" value="1"/>
</dbReference>
<keyword evidence="4" id="KW-0645">Protease</keyword>
<evidence type="ECO:0000313" key="15">
    <source>
        <dbReference type="Proteomes" id="UP000504606"/>
    </source>
</evidence>
<feature type="region of interest" description="Disordered" evidence="12">
    <location>
        <begin position="1"/>
        <end position="22"/>
    </location>
</feature>
<evidence type="ECO:0000256" key="10">
    <source>
        <dbReference type="ARBA" id="ARBA00023157"/>
    </source>
</evidence>
<accession>A0A9C6XCM2</accession>
<keyword evidence="11" id="KW-0325">Glycoprotein</keyword>
<evidence type="ECO:0000256" key="9">
    <source>
        <dbReference type="ARBA" id="ARBA00023049"/>
    </source>
</evidence>
<evidence type="ECO:0000256" key="1">
    <source>
        <dbReference type="ARBA" id="ARBA00001947"/>
    </source>
</evidence>
<dbReference type="PANTHER" id="PTHR11733:SF238">
    <property type="entry name" value="FI07649P-RELATED"/>
    <property type="match status" value="1"/>
</dbReference>
<dbReference type="GO" id="GO:0046872">
    <property type="term" value="F:metal ion binding"/>
    <property type="evidence" value="ECO:0007669"/>
    <property type="project" value="UniProtKB-KW"/>
</dbReference>